<sequence>MALFCSRALGALAGNYSGLYLRSLSVRYRSALCVLLHNKTLALGDARPKTPAPDLAVLAEVDTMTLYRCAQAYPDVWTFPIQVFLCLGGLAYLLPWQAFLAVVILIALASSVLGLMLRSMAFWISANMSAKDERATLVGEVLNSITAIKMHAWESVLARLVAERRREELKTLQKSALSASGLVTYMQSMPAALTIVAFGVMLLLHVPLTNGLIFTLIILFTMLNASLTQVSTLASNLQLVKTSATRVVSYLNLSQDNISVELDGLSGSRAWSKDTALTTNIMRAGWPGGNILISSGSLAVPPGSLSAITGSMGSGKSTLLLALAREAQKRHRVAYVGQKPTMIGGSLRDNILFGQPYDDRRYKRVIHACCLDTDFSNLHHGDSTLVAGTSALSGGQCARICLARAAYSQADLFALDDPLAALDVRVSATIVRRLLGPTGLLGRSTRIICTSHPLVLAQATFTYLIENGSLRTVESKDAHLDELLSPPETSPQTHDPPVFEVTKHRGADAIKTNAPLAKLAPIVDVHVAEESLEGGSMAPLNGEPTNKKATSANPRGALYGYLSSCKKLGWPLALGILLLARMSSVSGTYVLKILATQTSETDLFRCLGLFGILSLSQGACFYIFVYTLYALCIVPAATALHAKLTAGVLLRDLSYFQTTPSANILNLFTNDVGRVDGSLNGSLASLAGQYVNLTLSCSVLIAAMPVSVLFVVPLMAACHYIQRAYLVKLRQLRHLDAESRAPLLECLQEAESGRVLFSMHGMQERRKDDFDEHIAFNVRAVWPLACTDLWIAVRLEILSIVLQVAAAGALLASSAEPGILGFVMTYVFQVTGTLSNIAKVTAQFESDAVSVTRIAEASDSDAAFVIDAPELMAPLLAPYSDSDHEQAWPHNGRVEFRNVSARHRPGLPDSLNSISFSVNPGEKVAIIGRTGAGKSSMVLALLKLMDQTAGQILVDDVDVASVGDVRLRTSLAVVPQTQLIFSGTVRQNLDPMGLSDDDGILDALRICGGLSIVHKMLGVGEDILPEGAALLDTVVGPKSNLSKGELQLLLLARAVVQRSKVLVMDEATSGMDAAGEARCHDVIFGELRSTTTLAVLHRLELTLHYDRVLVLDHGKVAAFDTPAALLGRGEGPYYDMIAESAELLEQAMKMYGIGH</sequence>
<comment type="subcellular location">
    <subcellularLocation>
        <location evidence="1">Cell membrane</location>
        <topology evidence="1">Multi-pass membrane protein</topology>
    </subcellularLocation>
</comment>
<dbReference type="Pfam" id="PF00664">
    <property type="entry name" value="ABC_membrane"/>
    <property type="match status" value="2"/>
</dbReference>
<keyword evidence="7" id="KW-0067">ATP-binding</keyword>
<dbReference type="PROSITE" id="PS50893">
    <property type="entry name" value="ABC_TRANSPORTER_2"/>
    <property type="match status" value="2"/>
</dbReference>
<accession>A0A8K0X5B4</accession>
<evidence type="ECO:0000256" key="2">
    <source>
        <dbReference type="ARBA" id="ARBA00009726"/>
    </source>
</evidence>
<feature type="domain" description="ABC transporter" evidence="12">
    <location>
        <begin position="276"/>
        <end position="492"/>
    </location>
</feature>
<dbReference type="AlphaFoldDB" id="A0A8K0X5B4"/>
<dbReference type="SUPFAM" id="SSF90123">
    <property type="entry name" value="ABC transporter transmembrane region"/>
    <property type="match status" value="2"/>
</dbReference>
<evidence type="ECO:0000313" key="14">
    <source>
        <dbReference type="EMBL" id="KAH7363298.1"/>
    </source>
</evidence>
<dbReference type="SUPFAM" id="SSF52540">
    <property type="entry name" value="P-loop containing nucleoside triphosphate hydrolases"/>
    <property type="match status" value="2"/>
</dbReference>
<evidence type="ECO:0000256" key="4">
    <source>
        <dbReference type="ARBA" id="ARBA00022475"/>
    </source>
</evidence>
<dbReference type="GO" id="GO:0005524">
    <property type="term" value="F:ATP binding"/>
    <property type="evidence" value="ECO:0007669"/>
    <property type="project" value="UniProtKB-KW"/>
</dbReference>
<dbReference type="PANTHER" id="PTHR24223:SF399">
    <property type="entry name" value="ABC TRANSPORTER ATNG"/>
    <property type="match status" value="1"/>
</dbReference>
<protein>
    <submittedName>
        <fullName evidence="14">P-loop containing nucleoside triphosphate hydrolase protein</fullName>
    </submittedName>
</protein>
<dbReference type="PROSITE" id="PS50929">
    <property type="entry name" value="ABC_TM1F"/>
    <property type="match status" value="2"/>
</dbReference>
<evidence type="ECO:0000256" key="1">
    <source>
        <dbReference type="ARBA" id="ARBA00004651"/>
    </source>
</evidence>
<keyword evidence="3" id="KW-0813">Transport</keyword>
<keyword evidence="10" id="KW-0325">Glycoprotein</keyword>
<feature type="domain" description="ABC transmembrane type-1" evidence="13">
    <location>
        <begin position="1"/>
        <end position="239"/>
    </location>
</feature>
<dbReference type="CDD" id="cd18580">
    <property type="entry name" value="ABC_6TM_ABCC_D2"/>
    <property type="match status" value="1"/>
</dbReference>
<comment type="similarity">
    <text evidence="2">Belongs to the ABC transporter superfamily. ABCC family. Conjugate transporter (TC 3.A.1.208) subfamily.</text>
</comment>
<dbReference type="SMART" id="SM00382">
    <property type="entry name" value="AAA"/>
    <property type="match status" value="2"/>
</dbReference>
<feature type="transmembrane region" description="Helical" evidence="11">
    <location>
        <begin position="100"/>
        <end position="124"/>
    </location>
</feature>
<keyword evidence="5 11" id="KW-0812">Transmembrane</keyword>
<evidence type="ECO:0000256" key="3">
    <source>
        <dbReference type="ARBA" id="ARBA00022448"/>
    </source>
</evidence>
<dbReference type="Pfam" id="PF00005">
    <property type="entry name" value="ABC_tran"/>
    <property type="match status" value="2"/>
</dbReference>
<dbReference type="GO" id="GO:0016887">
    <property type="term" value="F:ATP hydrolysis activity"/>
    <property type="evidence" value="ECO:0007669"/>
    <property type="project" value="InterPro"/>
</dbReference>
<dbReference type="OrthoDB" id="6500128at2759"/>
<evidence type="ECO:0000313" key="15">
    <source>
        <dbReference type="Proteomes" id="UP000813385"/>
    </source>
</evidence>
<dbReference type="PANTHER" id="PTHR24223">
    <property type="entry name" value="ATP-BINDING CASSETTE SUB-FAMILY C"/>
    <property type="match status" value="1"/>
</dbReference>
<keyword evidence="9 11" id="KW-0472">Membrane</keyword>
<dbReference type="InterPro" id="IPR003593">
    <property type="entry name" value="AAA+_ATPase"/>
</dbReference>
<evidence type="ECO:0000256" key="11">
    <source>
        <dbReference type="SAM" id="Phobius"/>
    </source>
</evidence>
<evidence type="ECO:0000256" key="6">
    <source>
        <dbReference type="ARBA" id="ARBA00022741"/>
    </source>
</evidence>
<feature type="domain" description="ABC transporter" evidence="12">
    <location>
        <begin position="894"/>
        <end position="1138"/>
    </location>
</feature>
<dbReference type="InterPro" id="IPR003439">
    <property type="entry name" value="ABC_transporter-like_ATP-bd"/>
</dbReference>
<evidence type="ECO:0000259" key="13">
    <source>
        <dbReference type="PROSITE" id="PS50929"/>
    </source>
</evidence>
<feature type="transmembrane region" description="Helical" evidence="11">
    <location>
        <begin position="699"/>
        <end position="721"/>
    </location>
</feature>
<feature type="transmembrane region" description="Helical" evidence="11">
    <location>
        <begin position="568"/>
        <end position="591"/>
    </location>
</feature>
<feature type="domain" description="ABC transmembrane type-1" evidence="13">
    <location>
        <begin position="572"/>
        <end position="846"/>
    </location>
</feature>
<dbReference type="InterPro" id="IPR044726">
    <property type="entry name" value="ABCC_6TM_D2"/>
</dbReference>
<keyword evidence="8 11" id="KW-1133">Transmembrane helix</keyword>
<dbReference type="InterPro" id="IPR027417">
    <property type="entry name" value="P-loop_NTPase"/>
</dbReference>
<keyword evidence="14" id="KW-0378">Hydrolase</keyword>
<dbReference type="GO" id="GO:0140359">
    <property type="term" value="F:ABC-type transporter activity"/>
    <property type="evidence" value="ECO:0007669"/>
    <property type="project" value="InterPro"/>
</dbReference>
<evidence type="ECO:0000256" key="9">
    <source>
        <dbReference type="ARBA" id="ARBA00023136"/>
    </source>
</evidence>
<comment type="caution">
    <text evidence="14">The sequence shown here is derived from an EMBL/GenBank/DDBJ whole genome shotgun (WGS) entry which is preliminary data.</text>
</comment>
<keyword evidence="15" id="KW-1185">Reference proteome</keyword>
<dbReference type="InterPro" id="IPR011527">
    <property type="entry name" value="ABC1_TM_dom"/>
</dbReference>
<dbReference type="EMBL" id="JAGPXD010000003">
    <property type="protein sequence ID" value="KAH7363298.1"/>
    <property type="molecule type" value="Genomic_DNA"/>
</dbReference>
<dbReference type="FunFam" id="3.40.50.300:FF:002145">
    <property type="entry name" value="ABC transporter (MsbA subfamily)"/>
    <property type="match status" value="1"/>
</dbReference>
<dbReference type="InterPro" id="IPR036640">
    <property type="entry name" value="ABC1_TM_sf"/>
</dbReference>
<dbReference type="InterPro" id="IPR017871">
    <property type="entry name" value="ABC_transporter-like_CS"/>
</dbReference>
<evidence type="ECO:0000256" key="10">
    <source>
        <dbReference type="ARBA" id="ARBA00023180"/>
    </source>
</evidence>
<dbReference type="Gene3D" id="3.40.50.300">
    <property type="entry name" value="P-loop containing nucleotide triphosphate hydrolases"/>
    <property type="match status" value="2"/>
</dbReference>
<proteinExistence type="inferred from homology"/>
<reference evidence="14" key="1">
    <citation type="journal article" date="2021" name="Nat. Commun.">
        <title>Genetic determinants of endophytism in the Arabidopsis root mycobiome.</title>
        <authorList>
            <person name="Mesny F."/>
            <person name="Miyauchi S."/>
            <person name="Thiergart T."/>
            <person name="Pickel B."/>
            <person name="Atanasova L."/>
            <person name="Karlsson M."/>
            <person name="Huettel B."/>
            <person name="Barry K.W."/>
            <person name="Haridas S."/>
            <person name="Chen C."/>
            <person name="Bauer D."/>
            <person name="Andreopoulos W."/>
            <person name="Pangilinan J."/>
            <person name="LaButti K."/>
            <person name="Riley R."/>
            <person name="Lipzen A."/>
            <person name="Clum A."/>
            <person name="Drula E."/>
            <person name="Henrissat B."/>
            <person name="Kohler A."/>
            <person name="Grigoriev I.V."/>
            <person name="Martin F.M."/>
            <person name="Hacquard S."/>
        </authorList>
    </citation>
    <scope>NUCLEOTIDE SEQUENCE</scope>
    <source>
        <strain evidence="14">MPI-CAGE-AT-0016</strain>
    </source>
</reference>
<dbReference type="PROSITE" id="PS00211">
    <property type="entry name" value="ABC_TRANSPORTER_1"/>
    <property type="match status" value="2"/>
</dbReference>
<dbReference type="Gene3D" id="1.20.1560.10">
    <property type="entry name" value="ABC transporter type 1, transmembrane domain"/>
    <property type="match status" value="2"/>
</dbReference>
<dbReference type="InterPro" id="IPR050173">
    <property type="entry name" value="ABC_transporter_C-like"/>
</dbReference>
<name>A0A8K0X5B4_9PEZI</name>
<evidence type="ECO:0000256" key="5">
    <source>
        <dbReference type="ARBA" id="ARBA00022692"/>
    </source>
</evidence>
<evidence type="ECO:0000256" key="8">
    <source>
        <dbReference type="ARBA" id="ARBA00022989"/>
    </source>
</evidence>
<keyword evidence="4" id="KW-1003">Cell membrane</keyword>
<keyword evidence="6" id="KW-0547">Nucleotide-binding</keyword>
<evidence type="ECO:0000259" key="12">
    <source>
        <dbReference type="PROSITE" id="PS50893"/>
    </source>
</evidence>
<dbReference type="Proteomes" id="UP000813385">
    <property type="component" value="Unassembled WGS sequence"/>
</dbReference>
<evidence type="ECO:0000256" key="7">
    <source>
        <dbReference type="ARBA" id="ARBA00022840"/>
    </source>
</evidence>
<feature type="transmembrane region" description="Helical" evidence="11">
    <location>
        <begin position="603"/>
        <end position="625"/>
    </location>
</feature>
<gene>
    <name evidence="14" type="ORF">B0T11DRAFT_282381</name>
</gene>
<feature type="transmembrane region" description="Helical" evidence="11">
    <location>
        <begin position="195"/>
        <end position="223"/>
    </location>
</feature>
<organism evidence="14 15">
    <name type="scientific">Plectosphaerella cucumerina</name>
    <dbReference type="NCBI Taxonomy" id="40658"/>
    <lineage>
        <taxon>Eukaryota</taxon>
        <taxon>Fungi</taxon>
        <taxon>Dikarya</taxon>
        <taxon>Ascomycota</taxon>
        <taxon>Pezizomycotina</taxon>
        <taxon>Sordariomycetes</taxon>
        <taxon>Hypocreomycetidae</taxon>
        <taxon>Glomerellales</taxon>
        <taxon>Plectosphaerellaceae</taxon>
        <taxon>Plectosphaerella</taxon>
    </lineage>
</organism>
<dbReference type="GO" id="GO:0005886">
    <property type="term" value="C:plasma membrane"/>
    <property type="evidence" value="ECO:0007669"/>
    <property type="project" value="UniProtKB-SubCell"/>
</dbReference>